<dbReference type="Pfam" id="PF03830">
    <property type="entry name" value="PTSIIB_sorb"/>
    <property type="match status" value="1"/>
</dbReference>
<evidence type="ECO:0000256" key="1">
    <source>
        <dbReference type="ARBA" id="ARBA00004496"/>
    </source>
</evidence>
<evidence type="ECO:0000313" key="10">
    <source>
        <dbReference type="Proteomes" id="UP000294743"/>
    </source>
</evidence>
<protein>
    <submittedName>
        <fullName evidence="9">PTS system mannose-specific IIB component</fullName>
    </submittedName>
</protein>
<dbReference type="InterPro" id="IPR036667">
    <property type="entry name" value="PTS_IIB_sorbose-sp_sf"/>
</dbReference>
<dbReference type="GO" id="GO:0016301">
    <property type="term" value="F:kinase activity"/>
    <property type="evidence" value="ECO:0007669"/>
    <property type="project" value="UniProtKB-KW"/>
</dbReference>
<dbReference type="GO" id="GO:0005737">
    <property type="term" value="C:cytoplasm"/>
    <property type="evidence" value="ECO:0007669"/>
    <property type="project" value="UniProtKB-SubCell"/>
</dbReference>
<evidence type="ECO:0000256" key="2">
    <source>
        <dbReference type="ARBA" id="ARBA00022448"/>
    </source>
</evidence>
<evidence type="ECO:0000313" key="9">
    <source>
        <dbReference type="EMBL" id="TDW16743.1"/>
    </source>
</evidence>
<dbReference type="OrthoDB" id="9788818at2"/>
<keyword evidence="6" id="KW-0598">Phosphotransferase system</keyword>
<dbReference type="Proteomes" id="UP000294743">
    <property type="component" value="Unassembled WGS sequence"/>
</dbReference>
<evidence type="ECO:0000259" key="8">
    <source>
        <dbReference type="PROSITE" id="PS51101"/>
    </source>
</evidence>
<keyword evidence="2" id="KW-0813">Transport</keyword>
<dbReference type="SUPFAM" id="SSF52728">
    <property type="entry name" value="PTS IIb component"/>
    <property type="match status" value="1"/>
</dbReference>
<sequence>MIKEVRIDHRLVHGQVAFTWTKFLGATRIIVIDNKAAHDDLQKMAINMAKPQGVKLNIFSVEEALSKMPKVEKLSDVIFMVFGNTKDCADFVEAYPKLPVINYGGITKKEGSAHVFEVVYLNPSELEDTKRILQHGTKVVMQQLPTTKREVLDVDSIKF</sequence>
<dbReference type="InterPro" id="IPR004720">
    <property type="entry name" value="PTS_IIB_sorbose-sp"/>
</dbReference>
<gene>
    <name evidence="9" type="ORF">EDD63_12024</name>
</gene>
<reference evidence="9 10" key="1">
    <citation type="submission" date="2019-03" db="EMBL/GenBank/DDBJ databases">
        <title>Genomic Encyclopedia of Type Strains, Phase IV (KMG-IV): sequencing the most valuable type-strain genomes for metagenomic binning, comparative biology and taxonomic classification.</title>
        <authorList>
            <person name="Goeker M."/>
        </authorList>
    </citation>
    <scope>NUCLEOTIDE SEQUENCE [LARGE SCALE GENOMIC DNA]</scope>
    <source>
        <strain evidence="9 10">DSM 28867</strain>
    </source>
</reference>
<keyword evidence="4" id="KW-0762">Sugar transport</keyword>
<keyword evidence="7" id="KW-0418">Kinase</keyword>
<name>A0A4R7ZGD5_9FIRM</name>
<evidence type="ECO:0000256" key="4">
    <source>
        <dbReference type="ARBA" id="ARBA00022597"/>
    </source>
</evidence>
<evidence type="ECO:0000256" key="5">
    <source>
        <dbReference type="ARBA" id="ARBA00022679"/>
    </source>
</evidence>
<dbReference type="GO" id="GO:0008982">
    <property type="term" value="F:protein-N(PI)-phosphohistidine-sugar phosphotransferase activity"/>
    <property type="evidence" value="ECO:0007669"/>
    <property type="project" value="InterPro"/>
</dbReference>
<keyword evidence="5" id="KW-0808">Transferase</keyword>
<dbReference type="AlphaFoldDB" id="A0A4R7ZGD5"/>
<dbReference type="RefSeq" id="WP_134169696.1">
    <property type="nucleotide sequence ID" value="NZ_SODD01000020.1"/>
</dbReference>
<evidence type="ECO:0000256" key="6">
    <source>
        <dbReference type="ARBA" id="ARBA00022683"/>
    </source>
</evidence>
<evidence type="ECO:0000256" key="7">
    <source>
        <dbReference type="ARBA" id="ARBA00022777"/>
    </source>
</evidence>
<keyword evidence="3" id="KW-0963">Cytoplasm</keyword>
<comment type="subcellular location">
    <subcellularLocation>
        <location evidence="1">Cytoplasm</location>
    </subcellularLocation>
</comment>
<dbReference type="GO" id="GO:0009401">
    <property type="term" value="P:phosphoenolpyruvate-dependent sugar phosphotransferase system"/>
    <property type="evidence" value="ECO:0007669"/>
    <property type="project" value="UniProtKB-KW"/>
</dbReference>
<dbReference type="EMBL" id="SODD01000020">
    <property type="protein sequence ID" value="TDW16743.1"/>
    <property type="molecule type" value="Genomic_DNA"/>
</dbReference>
<organism evidence="9 10">
    <name type="scientific">Breznakia blatticola</name>
    <dbReference type="NCBI Taxonomy" id="1754012"/>
    <lineage>
        <taxon>Bacteria</taxon>
        <taxon>Bacillati</taxon>
        <taxon>Bacillota</taxon>
        <taxon>Erysipelotrichia</taxon>
        <taxon>Erysipelotrichales</taxon>
        <taxon>Erysipelotrichaceae</taxon>
        <taxon>Breznakia</taxon>
    </lineage>
</organism>
<proteinExistence type="predicted"/>
<dbReference type="Gene3D" id="3.40.35.10">
    <property type="entry name" value="Phosphotransferase system, sorbose subfamily IIB component"/>
    <property type="match status" value="1"/>
</dbReference>
<accession>A0A4R7ZGD5</accession>
<keyword evidence="10" id="KW-1185">Reference proteome</keyword>
<feature type="domain" description="PTS EIIB type-4" evidence="8">
    <location>
        <begin position="1"/>
        <end position="159"/>
    </location>
</feature>
<dbReference type="PROSITE" id="PS51101">
    <property type="entry name" value="PTS_EIIB_TYPE_4"/>
    <property type="match status" value="1"/>
</dbReference>
<comment type="caution">
    <text evidence="9">The sequence shown here is derived from an EMBL/GenBank/DDBJ whole genome shotgun (WGS) entry which is preliminary data.</text>
</comment>
<evidence type="ECO:0000256" key="3">
    <source>
        <dbReference type="ARBA" id="ARBA00022490"/>
    </source>
</evidence>